<keyword evidence="1" id="KW-0732">Signal</keyword>
<feature type="domain" description="Excalibur calcium-binding" evidence="2">
    <location>
        <begin position="230"/>
        <end position="293"/>
    </location>
</feature>
<accession>A0A1H1WJQ8</accession>
<evidence type="ECO:0000313" key="3">
    <source>
        <dbReference type="EMBL" id="SDS97548.1"/>
    </source>
</evidence>
<sequence>MKKLPALLTATALALTGLAATTPAADAATNVCAGVSSCRVVASSDIDGDKEPDQVGIALTKTSTIVRVKTATRTMQTTSRDAWSFEPLHGIAAIDGVKGNEIVIGDLTGANTYWYRVITHRSGKLVTLNPGQKSPAVPNRWGTQASFSAYAGYSRTVSSTGAVSLVEKYALRNDTGSGYTGKNITYAWSGGKWVKKSTKTARYSSAAKAKAIYGWRIKGLPIDSEVIPRTYKSCTALVKDFPHGVGRFNAKDKTTTTPVTNFKVAVTTYYLNNGPRAGSQYDLDRDNDGIACEKH</sequence>
<dbReference type="OrthoDB" id="2735480at2"/>
<reference evidence="3 4" key="1">
    <citation type="submission" date="2016-10" db="EMBL/GenBank/DDBJ databases">
        <authorList>
            <person name="de Groot N.N."/>
        </authorList>
    </citation>
    <scope>NUCLEOTIDE SEQUENCE [LARGE SCALE GENOMIC DNA]</scope>
    <source>
        <strain evidence="3 4">DSM 21741</strain>
    </source>
</reference>
<feature type="chain" id="PRO_5009264499" evidence="1">
    <location>
        <begin position="28"/>
        <end position="295"/>
    </location>
</feature>
<keyword evidence="4" id="KW-1185">Reference proteome</keyword>
<dbReference type="RefSeq" id="WP_157720491.1">
    <property type="nucleotide sequence ID" value="NZ_LT629749.1"/>
</dbReference>
<proteinExistence type="predicted"/>
<evidence type="ECO:0000259" key="2">
    <source>
        <dbReference type="SMART" id="SM00894"/>
    </source>
</evidence>
<dbReference type="STRING" id="546871.SAMN04488543_2757"/>
<gene>
    <name evidence="3" type="ORF">SAMN04488543_2757</name>
</gene>
<dbReference type="EMBL" id="LT629749">
    <property type="protein sequence ID" value="SDS97548.1"/>
    <property type="molecule type" value="Genomic_DNA"/>
</dbReference>
<organism evidence="3 4">
    <name type="scientific">Friedmanniella luteola</name>
    <dbReference type="NCBI Taxonomy" id="546871"/>
    <lineage>
        <taxon>Bacteria</taxon>
        <taxon>Bacillati</taxon>
        <taxon>Actinomycetota</taxon>
        <taxon>Actinomycetes</taxon>
        <taxon>Propionibacteriales</taxon>
        <taxon>Nocardioidaceae</taxon>
        <taxon>Friedmanniella</taxon>
    </lineage>
</organism>
<protein>
    <submittedName>
        <fullName evidence="3">Excalibur calcium-binding domain-containing protein</fullName>
    </submittedName>
</protein>
<dbReference type="InterPro" id="IPR008613">
    <property type="entry name" value="Excalibur_Ca-bd_domain"/>
</dbReference>
<dbReference type="Proteomes" id="UP000199092">
    <property type="component" value="Chromosome I"/>
</dbReference>
<dbReference type="SMART" id="SM00894">
    <property type="entry name" value="Excalibur"/>
    <property type="match status" value="1"/>
</dbReference>
<feature type="signal peptide" evidence="1">
    <location>
        <begin position="1"/>
        <end position="27"/>
    </location>
</feature>
<evidence type="ECO:0000256" key="1">
    <source>
        <dbReference type="SAM" id="SignalP"/>
    </source>
</evidence>
<evidence type="ECO:0000313" key="4">
    <source>
        <dbReference type="Proteomes" id="UP000199092"/>
    </source>
</evidence>
<name>A0A1H1WJQ8_9ACTN</name>
<dbReference type="AlphaFoldDB" id="A0A1H1WJQ8"/>